<reference evidence="2" key="1">
    <citation type="submission" date="2019-06" db="EMBL/GenBank/DDBJ databases">
        <authorList>
            <person name="Broberg M."/>
        </authorList>
    </citation>
    <scope>NUCLEOTIDE SEQUENCE [LARGE SCALE GENOMIC DNA]</scope>
</reference>
<dbReference type="Proteomes" id="UP000754883">
    <property type="component" value="Unassembled WGS sequence"/>
</dbReference>
<keyword evidence="2" id="KW-1185">Reference proteome</keyword>
<organism evidence="1 2">
    <name type="scientific">Clonostachys byssicola</name>
    <dbReference type="NCBI Taxonomy" id="160290"/>
    <lineage>
        <taxon>Eukaryota</taxon>
        <taxon>Fungi</taxon>
        <taxon>Dikarya</taxon>
        <taxon>Ascomycota</taxon>
        <taxon>Pezizomycotina</taxon>
        <taxon>Sordariomycetes</taxon>
        <taxon>Hypocreomycetidae</taxon>
        <taxon>Hypocreales</taxon>
        <taxon>Bionectriaceae</taxon>
        <taxon>Clonostachys</taxon>
    </lineage>
</organism>
<accession>A0A9N9YBJ2</accession>
<proteinExistence type="predicted"/>
<evidence type="ECO:0000313" key="1">
    <source>
        <dbReference type="EMBL" id="CAG9999717.1"/>
    </source>
</evidence>
<comment type="caution">
    <text evidence="1">The sequence shown here is derived from an EMBL/GenBank/DDBJ whole genome shotgun (WGS) entry which is preliminary data.</text>
</comment>
<protein>
    <submittedName>
        <fullName evidence="1">Uncharacterized protein</fullName>
    </submittedName>
</protein>
<sequence>MLLLTLKQHRKSISRLPSLLNFQGSFALHRSTYSIPDAKAPLPVALLRLGLGVNLDAFESSIASATTASKFYIVSDKVIPESYNRSDQ</sequence>
<reference evidence="1 2" key="2">
    <citation type="submission" date="2021-10" db="EMBL/GenBank/DDBJ databases">
        <authorList>
            <person name="Piombo E."/>
        </authorList>
    </citation>
    <scope>NUCLEOTIDE SEQUENCE [LARGE SCALE GENOMIC DNA]</scope>
</reference>
<name>A0A9N9YBJ2_9HYPO</name>
<dbReference type="EMBL" id="CABFNO020001553">
    <property type="protein sequence ID" value="CAG9999717.1"/>
    <property type="molecule type" value="Genomic_DNA"/>
</dbReference>
<dbReference type="AlphaFoldDB" id="A0A9N9YBJ2"/>
<evidence type="ECO:0000313" key="2">
    <source>
        <dbReference type="Proteomes" id="UP000754883"/>
    </source>
</evidence>
<gene>
    <name evidence="1" type="ORF">CBYS24578_00002629</name>
</gene>